<dbReference type="PRINTS" id="PR00502">
    <property type="entry name" value="NUDIXFAMILY"/>
</dbReference>
<dbReference type="Gene3D" id="3.90.79.20">
    <property type="match status" value="1"/>
</dbReference>
<keyword evidence="7" id="KW-0460">Magnesium</keyword>
<keyword evidence="8" id="KW-0520">NAD</keyword>
<dbReference type="Pfam" id="PF09297">
    <property type="entry name" value="Zn_ribbon_NUD"/>
    <property type="match status" value="1"/>
</dbReference>
<protein>
    <recommendedName>
        <fullName evidence="4">NAD(+) diphosphatase</fullName>
        <ecNumber evidence="4">3.6.1.22</ecNumber>
    </recommendedName>
</protein>
<dbReference type="Pfam" id="PF00293">
    <property type="entry name" value="NUDIX"/>
    <property type="match status" value="1"/>
</dbReference>
<proteinExistence type="inferred from homology"/>
<evidence type="ECO:0000256" key="4">
    <source>
        <dbReference type="ARBA" id="ARBA00012381"/>
    </source>
</evidence>
<dbReference type="PANTHER" id="PTHR42904">
    <property type="entry name" value="NUDIX HYDROLASE, NUDC SUBFAMILY"/>
    <property type="match status" value="1"/>
</dbReference>
<dbReference type="GO" id="GO:0019677">
    <property type="term" value="P:NAD+ catabolic process"/>
    <property type="evidence" value="ECO:0007669"/>
    <property type="project" value="TreeGrafter"/>
</dbReference>
<dbReference type="GO" id="GO:0046872">
    <property type="term" value="F:metal ion binding"/>
    <property type="evidence" value="ECO:0007669"/>
    <property type="project" value="UniProtKB-KW"/>
</dbReference>
<gene>
    <name evidence="11" type="ORF">METZ01_LOCUS176824</name>
</gene>
<evidence type="ECO:0000313" key="11">
    <source>
        <dbReference type="EMBL" id="SVB23970.1"/>
    </source>
</evidence>
<dbReference type="GO" id="GO:0005777">
    <property type="term" value="C:peroxisome"/>
    <property type="evidence" value="ECO:0007669"/>
    <property type="project" value="TreeGrafter"/>
</dbReference>
<dbReference type="Pfam" id="PF09296">
    <property type="entry name" value="NUDIX-like"/>
    <property type="match status" value="1"/>
</dbReference>
<accession>A0A382CD51</accession>
<dbReference type="AlphaFoldDB" id="A0A382CD51"/>
<keyword evidence="6" id="KW-0378">Hydrolase</keyword>
<dbReference type="InterPro" id="IPR050241">
    <property type="entry name" value="NAD-cap_RNA_hydrolase_NudC"/>
</dbReference>
<dbReference type="Gene3D" id="3.90.79.10">
    <property type="entry name" value="Nucleoside Triphosphate Pyrophosphohydrolase"/>
    <property type="match status" value="1"/>
</dbReference>
<dbReference type="InterPro" id="IPR000086">
    <property type="entry name" value="NUDIX_hydrolase_dom"/>
</dbReference>
<dbReference type="InterPro" id="IPR020476">
    <property type="entry name" value="Nudix_hydrolase"/>
</dbReference>
<dbReference type="InterPro" id="IPR015376">
    <property type="entry name" value="Znr_NADH_PPase"/>
</dbReference>
<organism evidence="11">
    <name type="scientific">marine metagenome</name>
    <dbReference type="NCBI Taxonomy" id="408172"/>
    <lineage>
        <taxon>unclassified sequences</taxon>
        <taxon>metagenomes</taxon>
        <taxon>ecological metagenomes</taxon>
    </lineage>
</organism>
<name>A0A382CD51_9ZZZZ</name>
<dbReference type="InterPro" id="IPR015797">
    <property type="entry name" value="NUDIX_hydrolase-like_dom_sf"/>
</dbReference>
<dbReference type="PROSITE" id="PS51462">
    <property type="entry name" value="NUDIX"/>
    <property type="match status" value="1"/>
</dbReference>
<evidence type="ECO:0000259" key="10">
    <source>
        <dbReference type="PROSITE" id="PS51462"/>
    </source>
</evidence>
<dbReference type="GO" id="GO:0006742">
    <property type="term" value="P:NADP+ catabolic process"/>
    <property type="evidence" value="ECO:0007669"/>
    <property type="project" value="TreeGrafter"/>
</dbReference>
<evidence type="ECO:0000256" key="3">
    <source>
        <dbReference type="ARBA" id="ARBA00009595"/>
    </source>
</evidence>
<evidence type="ECO:0000256" key="8">
    <source>
        <dbReference type="ARBA" id="ARBA00023027"/>
    </source>
</evidence>
<evidence type="ECO:0000256" key="7">
    <source>
        <dbReference type="ARBA" id="ARBA00022842"/>
    </source>
</evidence>
<comment type="catalytic activity">
    <reaction evidence="9">
        <text>a 5'-end NAD(+)-phospho-ribonucleoside in mRNA + H2O = a 5'-end phospho-adenosine-phospho-ribonucleoside in mRNA + beta-nicotinamide D-ribonucleotide + 2 H(+)</text>
        <dbReference type="Rhea" id="RHEA:60876"/>
        <dbReference type="Rhea" id="RHEA-COMP:15698"/>
        <dbReference type="Rhea" id="RHEA-COMP:15719"/>
        <dbReference type="ChEBI" id="CHEBI:14649"/>
        <dbReference type="ChEBI" id="CHEBI:15377"/>
        <dbReference type="ChEBI" id="CHEBI:15378"/>
        <dbReference type="ChEBI" id="CHEBI:144029"/>
        <dbReference type="ChEBI" id="CHEBI:144051"/>
    </reaction>
    <physiologicalReaction direction="left-to-right" evidence="9">
        <dbReference type="Rhea" id="RHEA:60877"/>
    </physiologicalReaction>
</comment>
<dbReference type="InterPro" id="IPR049734">
    <property type="entry name" value="NudC-like_C"/>
</dbReference>
<evidence type="ECO:0000256" key="1">
    <source>
        <dbReference type="ARBA" id="ARBA00001946"/>
    </source>
</evidence>
<evidence type="ECO:0000256" key="9">
    <source>
        <dbReference type="ARBA" id="ARBA00023679"/>
    </source>
</evidence>
<dbReference type="PANTHER" id="PTHR42904:SF6">
    <property type="entry name" value="NAD-CAPPED RNA HYDROLASE NUDT12"/>
    <property type="match status" value="1"/>
</dbReference>
<dbReference type="InterPro" id="IPR020084">
    <property type="entry name" value="NUDIX_hydrolase_CS"/>
</dbReference>
<keyword evidence="5" id="KW-0479">Metal-binding</keyword>
<dbReference type="SUPFAM" id="SSF55811">
    <property type="entry name" value="Nudix"/>
    <property type="match status" value="1"/>
</dbReference>
<dbReference type="CDD" id="cd03429">
    <property type="entry name" value="NUDIX_NADH_pyrophosphatase_Nudt13"/>
    <property type="match status" value="1"/>
</dbReference>
<comment type="cofactor">
    <cofactor evidence="1">
        <name>Mg(2+)</name>
        <dbReference type="ChEBI" id="CHEBI:18420"/>
    </cofactor>
</comment>
<dbReference type="GO" id="GO:0005829">
    <property type="term" value="C:cytosol"/>
    <property type="evidence" value="ECO:0007669"/>
    <property type="project" value="TreeGrafter"/>
</dbReference>
<evidence type="ECO:0000256" key="5">
    <source>
        <dbReference type="ARBA" id="ARBA00022723"/>
    </source>
</evidence>
<dbReference type="EC" id="3.6.1.22" evidence="4"/>
<feature type="domain" description="Nudix hydrolase" evidence="10">
    <location>
        <begin position="187"/>
        <end position="275"/>
    </location>
</feature>
<sequence length="275" mass="30705">MHIFDPYELTGLKPNHLGFGGLDRGAELHEDKDCIQKLFESEETLIVPVWRTLNLFSKIGGKGEKPLPAFLPVDEASSLISISDHQVFLGRQKIAAKTPAYLAIDISALDEEEAENRLAEWGSFKDLRNISPLIDGVEGSILAYARAMIYWHSLNQFCGVCGNPTKPSKCGHQRDCTNSECDSSHFPRTDSAVIMLVHDRDRALLGRQNFWPEGMYSLLAGYVEPGETIEHAVAREVYEESGIIVKNIKYLHSQPWPFPSSLMLGFTAEAVTEKI</sequence>
<comment type="similarity">
    <text evidence="3">Belongs to the Nudix hydrolase family. NudC subfamily.</text>
</comment>
<evidence type="ECO:0000256" key="6">
    <source>
        <dbReference type="ARBA" id="ARBA00022801"/>
    </source>
</evidence>
<dbReference type="NCBIfam" id="NF001299">
    <property type="entry name" value="PRK00241.1"/>
    <property type="match status" value="1"/>
</dbReference>
<reference evidence="11" key="1">
    <citation type="submission" date="2018-05" db="EMBL/GenBank/DDBJ databases">
        <authorList>
            <person name="Lanie J.A."/>
            <person name="Ng W.-L."/>
            <person name="Kazmierczak K.M."/>
            <person name="Andrzejewski T.M."/>
            <person name="Davidsen T.M."/>
            <person name="Wayne K.J."/>
            <person name="Tettelin H."/>
            <person name="Glass J.I."/>
            <person name="Rusch D."/>
            <person name="Podicherti R."/>
            <person name="Tsui H.-C.T."/>
            <person name="Winkler M.E."/>
        </authorList>
    </citation>
    <scope>NUCLEOTIDE SEQUENCE</scope>
</reference>
<dbReference type="EMBL" id="UINC01033928">
    <property type="protein sequence ID" value="SVB23970.1"/>
    <property type="molecule type" value="Genomic_DNA"/>
</dbReference>
<dbReference type="GO" id="GO:0035529">
    <property type="term" value="F:NADH pyrophosphatase activity"/>
    <property type="evidence" value="ECO:0007669"/>
    <property type="project" value="TreeGrafter"/>
</dbReference>
<dbReference type="InterPro" id="IPR015375">
    <property type="entry name" value="NADH_PPase-like_N"/>
</dbReference>
<evidence type="ECO:0000256" key="2">
    <source>
        <dbReference type="ARBA" id="ARBA00001947"/>
    </source>
</evidence>
<comment type="cofactor">
    <cofactor evidence="2">
        <name>Zn(2+)</name>
        <dbReference type="ChEBI" id="CHEBI:29105"/>
    </cofactor>
</comment>
<dbReference type="PROSITE" id="PS00893">
    <property type="entry name" value="NUDIX_BOX"/>
    <property type="match status" value="1"/>
</dbReference>
<feature type="non-terminal residue" evidence="11">
    <location>
        <position position="275"/>
    </location>
</feature>